<evidence type="ECO:0000313" key="2">
    <source>
        <dbReference type="EMBL" id="KAF9699195.1"/>
    </source>
</evidence>
<organism evidence="2 3">
    <name type="scientific">Ascochyta lentis</name>
    <dbReference type="NCBI Taxonomy" id="205686"/>
    <lineage>
        <taxon>Eukaryota</taxon>
        <taxon>Fungi</taxon>
        <taxon>Dikarya</taxon>
        <taxon>Ascomycota</taxon>
        <taxon>Pezizomycotina</taxon>
        <taxon>Dothideomycetes</taxon>
        <taxon>Pleosporomycetidae</taxon>
        <taxon>Pleosporales</taxon>
        <taxon>Pleosporineae</taxon>
        <taxon>Didymellaceae</taxon>
        <taxon>Ascochyta</taxon>
    </lineage>
</organism>
<gene>
    <name evidence="2" type="ORF">EKO04_003275</name>
</gene>
<sequence>MNELISNPGLRFVLYKLKGSLTYTHARDGKPAKQYNISDADFEETSCSQGDDAETSRLPRSGVHASAVGCQLLLIKNEGVLQITFEGKMGASANWTFRGLDSGTGNAILASAGTQTYTDPDHCIACRHKMVVPSSIQDTGTQTDTMAVTEMGTQTDGVYTAEVRFPAGEHAQSRVDSELPTDQVSHDTAQSCEAHNTDASVTTHVQNATTTNGTDIADAEDTTSRCSSQNLKRKASSESPAATLLNKRAKSRHDSAPWPRRIFVDCWREKPFSKGDLGCLIIDIEKAAVYYESKYGKSYARTTELKQVDIRAPDIAVLYSAATFGHDEATRILDLLRPGKEGISNILISLHCEAPTWKTWYCSATKPSKKIYLSEPEVVVDALVHCIDRASGREAVHDPETDHKLRQERAEFLETQKASTAIWGARAGRQDDAEWVALELERREAARAKARIYEPGKEGVDILIPY</sequence>
<reference evidence="2" key="2">
    <citation type="submission" date="2020-09" db="EMBL/GenBank/DDBJ databases">
        <title>Reference genome assembly for Australian Ascochyta lentis isolate Al4.</title>
        <authorList>
            <person name="Lee R.C."/>
            <person name="Farfan-Caceres L.M."/>
            <person name="Debler J.W."/>
            <person name="Williams A.H."/>
            <person name="Henares B.M."/>
        </authorList>
    </citation>
    <scope>NUCLEOTIDE SEQUENCE</scope>
    <source>
        <strain evidence="2">Al4</strain>
    </source>
</reference>
<feature type="compositionally biased region" description="Polar residues" evidence="1">
    <location>
        <begin position="180"/>
        <end position="214"/>
    </location>
</feature>
<protein>
    <submittedName>
        <fullName evidence="2">Uncharacterized protein</fullName>
    </submittedName>
</protein>
<evidence type="ECO:0000313" key="3">
    <source>
        <dbReference type="Proteomes" id="UP000651452"/>
    </source>
</evidence>
<dbReference type="EMBL" id="RZGK01000005">
    <property type="protein sequence ID" value="KAF9699195.1"/>
    <property type="molecule type" value="Genomic_DNA"/>
</dbReference>
<dbReference type="Proteomes" id="UP000651452">
    <property type="component" value="Unassembled WGS sequence"/>
</dbReference>
<evidence type="ECO:0000256" key="1">
    <source>
        <dbReference type="SAM" id="MobiDB-lite"/>
    </source>
</evidence>
<accession>A0A8H7J6W8</accession>
<dbReference type="OrthoDB" id="3797581at2759"/>
<proteinExistence type="predicted"/>
<keyword evidence="3" id="KW-1185">Reference proteome</keyword>
<name>A0A8H7J6W8_9PLEO</name>
<reference evidence="2" key="1">
    <citation type="submission" date="2018-12" db="EMBL/GenBank/DDBJ databases">
        <authorList>
            <person name="Syme R.A."/>
            <person name="Farfan-Caceres L."/>
            <person name="Lichtenzveig J."/>
        </authorList>
    </citation>
    <scope>NUCLEOTIDE SEQUENCE</scope>
    <source>
        <strain evidence="2">Al4</strain>
    </source>
</reference>
<comment type="caution">
    <text evidence="2">The sequence shown here is derived from an EMBL/GenBank/DDBJ whole genome shotgun (WGS) entry which is preliminary data.</text>
</comment>
<dbReference type="AlphaFoldDB" id="A0A8H7J6W8"/>
<feature type="region of interest" description="Disordered" evidence="1">
    <location>
        <begin position="169"/>
        <end position="250"/>
    </location>
</feature>